<dbReference type="Proteomes" id="UP000032180">
    <property type="component" value="Chromosome 7"/>
</dbReference>
<organism evidence="1 2">
    <name type="scientific">Leersia perrieri</name>
    <dbReference type="NCBI Taxonomy" id="77586"/>
    <lineage>
        <taxon>Eukaryota</taxon>
        <taxon>Viridiplantae</taxon>
        <taxon>Streptophyta</taxon>
        <taxon>Embryophyta</taxon>
        <taxon>Tracheophyta</taxon>
        <taxon>Spermatophyta</taxon>
        <taxon>Magnoliopsida</taxon>
        <taxon>Liliopsida</taxon>
        <taxon>Poales</taxon>
        <taxon>Poaceae</taxon>
        <taxon>BOP clade</taxon>
        <taxon>Oryzoideae</taxon>
        <taxon>Oryzeae</taxon>
        <taxon>Oryzinae</taxon>
        <taxon>Leersia</taxon>
    </lineage>
</organism>
<name>A0A0D9X2P9_9ORYZ</name>
<reference evidence="2" key="2">
    <citation type="submission" date="2013-12" db="EMBL/GenBank/DDBJ databases">
        <authorList>
            <person name="Yu Y."/>
            <person name="Lee S."/>
            <person name="de Baynast K."/>
            <person name="Wissotski M."/>
            <person name="Liu L."/>
            <person name="Talag J."/>
            <person name="Goicoechea J."/>
            <person name="Angelova A."/>
            <person name="Jetty R."/>
            <person name="Kudrna D."/>
            <person name="Golser W."/>
            <person name="Rivera L."/>
            <person name="Zhang J."/>
            <person name="Wing R."/>
        </authorList>
    </citation>
    <scope>NUCLEOTIDE SEQUENCE</scope>
</reference>
<dbReference type="PANTHER" id="PTHR31060:SF30">
    <property type="entry name" value="OS07G0668800 PROTEIN"/>
    <property type="match status" value="1"/>
</dbReference>
<accession>A0A0D9X2P9</accession>
<evidence type="ECO:0008006" key="3">
    <source>
        <dbReference type="Google" id="ProtNLM"/>
    </source>
</evidence>
<protein>
    <recommendedName>
        <fullName evidence="3">BTB domain-containing protein</fullName>
    </recommendedName>
</protein>
<dbReference type="PANTHER" id="PTHR31060">
    <property type="entry name" value="OSJNBA0011J08.25 PROTEIN-RELATED"/>
    <property type="match status" value="1"/>
</dbReference>
<proteinExistence type="predicted"/>
<dbReference type="eggNOG" id="ENOG502QSA0">
    <property type="taxonomic scope" value="Eukaryota"/>
</dbReference>
<dbReference type="InterPro" id="IPR038920">
    <property type="entry name" value="At3g05675-like"/>
</dbReference>
<sequence>MRDSQKSGTNRACRPKIGDLETSDVVVRLRTPEGRDEWLYCHSGVLAAGSGYFAERLSEDWPTFQILGSRYCVEVYCQEPDLSSHVTVLRLLYAAAAADSCSWFGSAPWDEAYEEEILRTIPCLGPDYECVLARLRPIDPAPVTGIFLSVFRHATSSMNSMSSELKSAAQEQLEYMLTEDDDATLLVFEDDAVKSQVKDCVAGLLNRFSGFMSSILNKKPKEGGDCEFQKELHSLVSDVSWACQILSKLEMMKCIVVYWVWVSSDVVEVVDNVCGEIGDCLKTRLKVIEVSAKVLEAIAFGNVVIPIEKRCGAVNVWIDFAWRTKPLVDQPERDDDDDDENGDAEVPKINLDSEVWHSLESAVVSIVLMLPSNSQADILWDWLQSKHAKYPDLTEAFEVWCYRSKVAKRRLSFLILH</sequence>
<keyword evidence="2" id="KW-1185">Reference proteome</keyword>
<dbReference type="Gramene" id="LPERR07G22520.1">
    <property type="protein sequence ID" value="LPERR07G22520.1"/>
    <property type="gene ID" value="LPERR07G22520"/>
</dbReference>
<dbReference type="UniPathway" id="UPA00143"/>
<reference evidence="1 2" key="1">
    <citation type="submission" date="2012-08" db="EMBL/GenBank/DDBJ databases">
        <title>Oryza genome evolution.</title>
        <authorList>
            <person name="Wing R.A."/>
        </authorList>
    </citation>
    <scope>NUCLEOTIDE SEQUENCE</scope>
</reference>
<evidence type="ECO:0000313" key="1">
    <source>
        <dbReference type="EnsemblPlants" id="LPERR07G22520.1"/>
    </source>
</evidence>
<dbReference type="HOGENOM" id="CLU_025834_2_0_1"/>
<dbReference type="AlphaFoldDB" id="A0A0D9X2P9"/>
<reference evidence="1" key="3">
    <citation type="submission" date="2015-04" db="UniProtKB">
        <authorList>
            <consortium name="EnsemblPlants"/>
        </authorList>
    </citation>
    <scope>IDENTIFICATION</scope>
</reference>
<dbReference type="GO" id="GO:0016567">
    <property type="term" value="P:protein ubiquitination"/>
    <property type="evidence" value="ECO:0007669"/>
    <property type="project" value="UniProtKB-UniPathway"/>
</dbReference>
<dbReference type="EnsemblPlants" id="LPERR07G22520.1">
    <property type="protein sequence ID" value="LPERR07G22520.1"/>
    <property type="gene ID" value="LPERR07G22520"/>
</dbReference>
<dbReference type="STRING" id="77586.A0A0D9X2P9"/>
<evidence type="ECO:0000313" key="2">
    <source>
        <dbReference type="Proteomes" id="UP000032180"/>
    </source>
</evidence>